<feature type="compositionally biased region" description="Pro residues" evidence="4">
    <location>
        <begin position="13"/>
        <end position="36"/>
    </location>
</feature>
<evidence type="ECO:0000313" key="5">
    <source>
        <dbReference type="EMBL" id="CBY09664.1"/>
    </source>
</evidence>
<keyword evidence="2 3" id="KW-0040">ANK repeat</keyword>
<feature type="region of interest" description="Disordered" evidence="4">
    <location>
        <begin position="11"/>
        <end position="38"/>
    </location>
</feature>
<name>E4XG66_OIKDI</name>
<dbReference type="OrthoDB" id="539213at2759"/>
<feature type="repeat" description="ANK" evidence="3">
    <location>
        <begin position="143"/>
        <end position="175"/>
    </location>
</feature>
<proteinExistence type="predicted"/>
<accession>E4XG66</accession>
<evidence type="ECO:0000256" key="1">
    <source>
        <dbReference type="ARBA" id="ARBA00022737"/>
    </source>
</evidence>
<dbReference type="Pfam" id="PF12796">
    <property type="entry name" value="Ank_2"/>
    <property type="match status" value="1"/>
</dbReference>
<keyword evidence="6" id="KW-1185">Reference proteome</keyword>
<evidence type="ECO:0000313" key="6">
    <source>
        <dbReference type="Proteomes" id="UP000001307"/>
    </source>
</evidence>
<protein>
    <submittedName>
        <fullName evidence="5">Uncharacterized protein</fullName>
    </submittedName>
</protein>
<dbReference type="PANTHER" id="PTHR24198">
    <property type="entry name" value="ANKYRIN REPEAT AND PROTEIN KINASE DOMAIN-CONTAINING PROTEIN"/>
    <property type="match status" value="1"/>
</dbReference>
<feature type="repeat" description="ANK" evidence="3">
    <location>
        <begin position="176"/>
        <end position="208"/>
    </location>
</feature>
<dbReference type="Proteomes" id="UP000001307">
    <property type="component" value="Unassembled WGS sequence"/>
</dbReference>
<evidence type="ECO:0000256" key="4">
    <source>
        <dbReference type="SAM" id="MobiDB-lite"/>
    </source>
</evidence>
<dbReference type="InterPro" id="IPR002110">
    <property type="entry name" value="Ankyrin_rpt"/>
</dbReference>
<dbReference type="SMART" id="SM00248">
    <property type="entry name" value="ANK"/>
    <property type="match status" value="4"/>
</dbReference>
<dbReference type="AlphaFoldDB" id="E4XG66"/>
<organism evidence="5">
    <name type="scientific">Oikopleura dioica</name>
    <name type="common">Tunicate</name>
    <dbReference type="NCBI Taxonomy" id="34765"/>
    <lineage>
        <taxon>Eukaryota</taxon>
        <taxon>Metazoa</taxon>
        <taxon>Chordata</taxon>
        <taxon>Tunicata</taxon>
        <taxon>Appendicularia</taxon>
        <taxon>Copelata</taxon>
        <taxon>Oikopleuridae</taxon>
        <taxon>Oikopleura</taxon>
    </lineage>
</organism>
<dbReference type="PROSITE" id="PS50088">
    <property type="entry name" value="ANK_REPEAT"/>
    <property type="match status" value="2"/>
</dbReference>
<reference evidence="5" key="1">
    <citation type="journal article" date="2010" name="Science">
        <title>Plasticity of animal genome architecture unmasked by rapid evolution of a pelagic tunicate.</title>
        <authorList>
            <person name="Denoeud F."/>
            <person name="Henriet S."/>
            <person name="Mungpakdee S."/>
            <person name="Aury J.M."/>
            <person name="Da Silva C."/>
            <person name="Brinkmann H."/>
            <person name="Mikhaleva J."/>
            <person name="Olsen L.C."/>
            <person name="Jubin C."/>
            <person name="Canestro C."/>
            <person name="Bouquet J.M."/>
            <person name="Danks G."/>
            <person name="Poulain J."/>
            <person name="Campsteijn C."/>
            <person name="Adamski M."/>
            <person name="Cross I."/>
            <person name="Yadetie F."/>
            <person name="Muffato M."/>
            <person name="Louis A."/>
            <person name="Butcher S."/>
            <person name="Tsagkogeorga G."/>
            <person name="Konrad A."/>
            <person name="Singh S."/>
            <person name="Jensen M.F."/>
            <person name="Cong E.H."/>
            <person name="Eikeseth-Otteraa H."/>
            <person name="Noel B."/>
            <person name="Anthouard V."/>
            <person name="Porcel B.M."/>
            <person name="Kachouri-Lafond R."/>
            <person name="Nishino A."/>
            <person name="Ugolini M."/>
            <person name="Chourrout P."/>
            <person name="Nishida H."/>
            <person name="Aasland R."/>
            <person name="Huzurbazar S."/>
            <person name="Westhof E."/>
            <person name="Delsuc F."/>
            <person name="Lehrach H."/>
            <person name="Reinhardt R."/>
            <person name="Weissenbach J."/>
            <person name="Roy S.W."/>
            <person name="Artiguenave F."/>
            <person name="Postlethwait J.H."/>
            <person name="Manak J.R."/>
            <person name="Thompson E.M."/>
            <person name="Jaillon O."/>
            <person name="Du Pasquier L."/>
            <person name="Boudinot P."/>
            <person name="Liberles D.A."/>
            <person name="Volff J.N."/>
            <person name="Philippe H."/>
            <person name="Lenhard B."/>
            <person name="Roest Crollius H."/>
            <person name="Wincker P."/>
            <person name="Chourrout D."/>
        </authorList>
    </citation>
    <scope>NUCLEOTIDE SEQUENCE [LARGE SCALE GENOMIC DNA]</scope>
</reference>
<dbReference type="SUPFAM" id="SSF48403">
    <property type="entry name" value="Ankyrin repeat"/>
    <property type="match status" value="1"/>
</dbReference>
<evidence type="ECO:0000256" key="2">
    <source>
        <dbReference type="ARBA" id="ARBA00023043"/>
    </source>
</evidence>
<dbReference type="PANTHER" id="PTHR24198:SF165">
    <property type="entry name" value="ANKYRIN REPEAT-CONTAINING PROTEIN-RELATED"/>
    <property type="match status" value="1"/>
</dbReference>
<evidence type="ECO:0000256" key="3">
    <source>
        <dbReference type="PROSITE-ProRule" id="PRU00023"/>
    </source>
</evidence>
<dbReference type="InterPro" id="IPR036770">
    <property type="entry name" value="Ankyrin_rpt-contain_sf"/>
</dbReference>
<keyword evidence="1" id="KW-0677">Repeat</keyword>
<dbReference type="PROSITE" id="PS50297">
    <property type="entry name" value="ANK_REP_REGION"/>
    <property type="match status" value="2"/>
</dbReference>
<sequence length="360" mass="39424">MNIPVSAQIVVPLPTPQSGPPPPAPPVPPPPPPPASLPIVGSSLNGVLLENSVEDTAMDISLLLKRRFADCGESCEFHAAARAGDTRKMDNLATRDPSVINKKDSFGRSALWIVASVQLDWTVRTLNHLIKMKNIDLNSTDVRGQTPVFAAAKYNHTSSLEILLENGADPNGSAESAESPLHVSVRDEMPEVASILLKYGASPDGERPGLEHRVNFGTIPIYTAIVYDQFQIFIELLKYGANPDLLMIQPGFTDSMLEGLLKHGSEVKWLKALFIAGMSPYQNVPDRPFYGSMHKHALLDEIASSKLQVRSLKSQARKIVRQNLPSTLLPSIPLNIPESVRRYLQLPELEKIAKTTRTPV</sequence>
<dbReference type="Gene3D" id="1.25.40.20">
    <property type="entry name" value="Ankyrin repeat-containing domain"/>
    <property type="match status" value="1"/>
</dbReference>
<dbReference type="EMBL" id="FN653047">
    <property type="protein sequence ID" value="CBY09664.1"/>
    <property type="molecule type" value="Genomic_DNA"/>
</dbReference>
<dbReference type="InParanoid" id="E4XG66"/>
<gene>
    <name evidence="5" type="ORF">GSOID_T00010474001</name>
</gene>